<dbReference type="AlphaFoldDB" id="A0A9X2JH30"/>
<proteinExistence type="predicted"/>
<dbReference type="Proteomes" id="UP001155241">
    <property type="component" value="Unassembled WGS sequence"/>
</dbReference>
<comment type="caution">
    <text evidence="1">The sequence shown here is derived from an EMBL/GenBank/DDBJ whole genome shotgun (WGS) entry which is preliminary data.</text>
</comment>
<accession>A0A9X2JH30</accession>
<name>A0A9X2JH30_9BACT</name>
<dbReference type="RefSeq" id="WP_252853740.1">
    <property type="nucleotide sequence ID" value="NZ_JAMXLR010000061.1"/>
</dbReference>
<gene>
    <name evidence="1" type="ORF">NG895_17140</name>
</gene>
<organism evidence="1 2">
    <name type="scientific">Aeoliella straminimaris</name>
    <dbReference type="NCBI Taxonomy" id="2954799"/>
    <lineage>
        <taxon>Bacteria</taxon>
        <taxon>Pseudomonadati</taxon>
        <taxon>Planctomycetota</taxon>
        <taxon>Planctomycetia</taxon>
        <taxon>Pirellulales</taxon>
        <taxon>Lacipirellulaceae</taxon>
        <taxon>Aeoliella</taxon>
    </lineage>
</organism>
<evidence type="ECO:0000313" key="2">
    <source>
        <dbReference type="Proteomes" id="UP001155241"/>
    </source>
</evidence>
<dbReference type="EMBL" id="JAMXLR010000061">
    <property type="protein sequence ID" value="MCO6045625.1"/>
    <property type="molecule type" value="Genomic_DNA"/>
</dbReference>
<sequence length="72" mass="8420">MTQSNVVESELEHLARMRQYILHRAPCGPCHNRVHYFVCDRNDTLLYPLQPDSPGASADEARQWLLPKWEEV</sequence>
<reference evidence="1" key="1">
    <citation type="submission" date="2022-06" db="EMBL/GenBank/DDBJ databases">
        <title>Aeoliella straminimaris, a novel planctomycete from sediments.</title>
        <authorList>
            <person name="Vitorino I.R."/>
            <person name="Lage O.M."/>
        </authorList>
    </citation>
    <scope>NUCLEOTIDE SEQUENCE</scope>
    <source>
        <strain evidence="1">ICT_H6.2</strain>
    </source>
</reference>
<protein>
    <submittedName>
        <fullName evidence="1">Uncharacterized protein</fullName>
    </submittedName>
</protein>
<evidence type="ECO:0000313" key="1">
    <source>
        <dbReference type="EMBL" id="MCO6045625.1"/>
    </source>
</evidence>
<keyword evidence="2" id="KW-1185">Reference proteome</keyword>